<keyword evidence="1" id="KW-0472">Membrane</keyword>
<dbReference type="AlphaFoldDB" id="E6MJE4"/>
<comment type="caution">
    <text evidence="2">The sequence shown here is derived from an EMBL/GenBank/DDBJ whole genome shotgun (WGS) entry which is preliminary data.</text>
</comment>
<evidence type="ECO:0000256" key="1">
    <source>
        <dbReference type="SAM" id="Phobius"/>
    </source>
</evidence>
<dbReference type="OrthoDB" id="9973523at2"/>
<protein>
    <submittedName>
        <fullName evidence="2">Uncharacterized protein</fullName>
    </submittedName>
</protein>
<dbReference type="RefSeq" id="WP_006599551.1">
    <property type="nucleotide sequence ID" value="NZ_GL622359.1"/>
</dbReference>
<evidence type="ECO:0000313" key="3">
    <source>
        <dbReference type="Proteomes" id="UP000004754"/>
    </source>
</evidence>
<keyword evidence="3" id="KW-1185">Reference proteome</keyword>
<reference evidence="2 3" key="1">
    <citation type="submission" date="2010-12" db="EMBL/GenBank/DDBJ databases">
        <authorList>
            <person name="Muzny D."/>
            <person name="Qin X."/>
            <person name="Deng J."/>
            <person name="Jiang H."/>
            <person name="Liu Y."/>
            <person name="Qu J."/>
            <person name="Song X.-Z."/>
            <person name="Zhang L."/>
            <person name="Thornton R."/>
            <person name="Coyle M."/>
            <person name="Francisco L."/>
            <person name="Jackson L."/>
            <person name="Javaid M."/>
            <person name="Korchina V."/>
            <person name="Kovar C."/>
            <person name="Mata R."/>
            <person name="Mathew T."/>
            <person name="Ngo R."/>
            <person name="Nguyen L."/>
            <person name="Nguyen N."/>
            <person name="Okwuonu G."/>
            <person name="Ongeri F."/>
            <person name="Pham C."/>
            <person name="Simmons D."/>
            <person name="Wilczek-Boney K."/>
            <person name="Hale W."/>
            <person name="Jakkamsetti A."/>
            <person name="Pham P."/>
            <person name="Ruth R."/>
            <person name="San Lucas F."/>
            <person name="Warren J."/>
            <person name="Zhang J."/>
            <person name="Zhao Z."/>
            <person name="Zhou C."/>
            <person name="Zhu D."/>
            <person name="Lee S."/>
            <person name="Bess C."/>
            <person name="Blankenburg K."/>
            <person name="Forbes L."/>
            <person name="Fu Q."/>
            <person name="Gubbala S."/>
            <person name="Hirani K."/>
            <person name="Jayaseelan J.C."/>
            <person name="Lara F."/>
            <person name="Munidasa M."/>
            <person name="Palculict T."/>
            <person name="Patil S."/>
            <person name="Pu L.-L."/>
            <person name="Saada N."/>
            <person name="Tang L."/>
            <person name="Weissenberger G."/>
            <person name="Zhu Y."/>
            <person name="Hemphill L."/>
            <person name="Shang Y."/>
            <person name="Youmans B."/>
            <person name="Ayvaz T."/>
            <person name="Ross M."/>
            <person name="Santibanez J."/>
            <person name="Aqrawi P."/>
            <person name="Gross S."/>
            <person name="Joshi V."/>
            <person name="Fowler G."/>
            <person name="Nazareth L."/>
            <person name="Reid J."/>
            <person name="Worley K."/>
            <person name="Petrosino J."/>
            <person name="Highlander S."/>
            <person name="Gibbs R."/>
        </authorList>
    </citation>
    <scope>NUCLEOTIDE SEQUENCE [LARGE SCALE GENOMIC DNA]</scope>
    <source>
        <strain evidence="2 3">ATCC 23263</strain>
    </source>
</reference>
<dbReference type="HOGENOM" id="CLU_2938129_0_0_9"/>
<accession>E6MJE4</accession>
<organism evidence="2 3">
    <name type="scientific">Pseudoramibacter alactolyticus ATCC 23263</name>
    <dbReference type="NCBI Taxonomy" id="887929"/>
    <lineage>
        <taxon>Bacteria</taxon>
        <taxon>Bacillati</taxon>
        <taxon>Bacillota</taxon>
        <taxon>Clostridia</taxon>
        <taxon>Eubacteriales</taxon>
        <taxon>Eubacteriaceae</taxon>
        <taxon>Pseudoramibacter</taxon>
    </lineage>
</organism>
<keyword evidence="1" id="KW-0812">Transmembrane</keyword>
<keyword evidence="1" id="KW-1133">Transmembrane helix</keyword>
<dbReference type="EMBL" id="AEQN01000027">
    <property type="protein sequence ID" value="EFV00821.1"/>
    <property type="molecule type" value="Genomic_DNA"/>
</dbReference>
<feature type="transmembrane region" description="Helical" evidence="1">
    <location>
        <begin position="31"/>
        <end position="59"/>
    </location>
</feature>
<sequence>MKFIILLISAALFWAEWLVIRKTSVNKFIPIIVAFVIGIPLGTAIGIHLIAAPLLFMLLA</sequence>
<gene>
    <name evidence="2" type="ORF">HMP0721_2129</name>
</gene>
<dbReference type="STRING" id="887929.HMP0721_2129"/>
<dbReference type="eggNOG" id="ENOG502ZVVQ">
    <property type="taxonomic scope" value="Bacteria"/>
</dbReference>
<dbReference type="Proteomes" id="UP000004754">
    <property type="component" value="Unassembled WGS sequence"/>
</dbReference>
<proteinExistence type="predicted"/>
<evidence type="ECO:0000313" key="2">
    <source>
        <dbReference type="EMBL" id="EFV00821.1"/>
    </source>
</evidence>
<name>E6MJE4_9FIRM</name>